<dbReference type="InParanoid" id="Q2H9Z8"/>
<dbReference type="HOGENOM" id="CLU_071104_0_0_1"/>
<dbReference type="OrthoDB" id="5291055at2759"/>
<dbReference type="OMA" id="ANNRYCK"/>
<keyword evidence="2" id="KW-1185">Reference proteome</keyword>
<dbReference type="eggNOG" id="ENOG502SSWJ">
    <property type="taxonomic scope" value="Eukaryota"/>
</dbReference>
<dbReference type="AlphaFoldDB" id="Q2H9Z8"/>
<reference evidence="2" key="1">
    <citation type="journal article" date="2015" name="Genome Announc.">
        <title>Draft genome sequence of the cellulolytic fungus Chaetomium globosum.</title>
        <authorList>
            <person name="Cuomo C.A."/>
            <person name="Untereiner W.A."/>
            <person name="Ma L.-J."/>
            <person name="Grabherr M."/>
            <person name="Birren B.W."/>
        </authorList>
    </citation>
    <scope>NUCLEOTIDE SEQUENCE [LARGE SCALE GENOMIC DNA]</scope>
    <source>
        <strain evidence="2">ATCC 6205 / CBS 148.51 / DSM 1962 / NBRC 6347 / NRRL 1970</strain>
    </source>
</reference>
<dbReference type="STRING" id="306901.Q2H9Z8"/>
<proteinExistence type="predicted"/>
<dbReference type="Proteomes" id="UP000001056">
    <property type="component" value="Unassembled WGS sequence"/>
</dbReference>
<gene>
    <name evidence="1" type="ORF">CHGG_02956</name>
</gene>
<evidence type="ECO:0000313" key="2">
    <source>
        <dbReference type="Proteomes" id="UP000001056"/>
    </source>
</evidence>
<organism evidence="1 2">
    <name type="scientific">Chaetomium globosum (strain ATCC 6205 / CBS 148.51 / DSM 1962 / NBRC 6347 / NRRL 1970)</name>
    <name type="common">Soil fungus</name>
    <dbReference type="NCBI Taxonomy" id="306901"/>
    <lineage>
        <taxon>Eukaryota</taxon>
        <taxon>Fungi</taxon>
        <taxon>Dikarya</taxon>
        <taxon>Ascomycota</taxon>
        <taxon>Pezizomycotina</taxon>
        <taxon>Sordariomycetes</taxon>
        <taxon>Sordariomycetidae</taxon>
        <taxon>Sordariales</taxon>
        <taxon>Chaetomiaceae</taxon>
        <taxon>Chaetomium</taxon>
    </lineage>
</organism>
<dbReference type="EMBL" id="CH408030">
    <property type="protein sequence ID" value="EAQ91021.1"/>
    <property type="molecule type" value="Genomic_DNA"/>
</dbReference>
<sequence>MAHPLLVAAPCYTFAVDIEARAEPHKVRPPLHEKHALYHGKLAAALRNRGLEANAADDSNSRRPDGDNGWWITRNGSLGVPLDTSMISIEAVSPALDTRADWGAEIDTFWSALRAVFHMPERSDLCGSHVHVARSRVERFTLPQLKTIAYAAVVYESFVTELLLPARRESIFCKPNTQSSDYLYRVKGDPGAVARLIDSAGGEEELRNIMQSRYFSARLTLHKNELYDPSPDGRRRLPSTDILYAEVRMAAAEMDMQHHLPVNHERFNETLIE</sequence>
<evidence type="ECO:0008006" key="3">
    <source>
        <dbReference type="Google" id="ProtNLM"/>
    </source>
</evidence>
<protein>
    <recommendedName>
        <fullName evidence="3">Amidoligase enzyme</fullName>
    </recommendedName>
</protein>
<accession>Q2H9Z8</accession>
<evidence type="ECO:0000313" key="1">
    <source>
        <dbReference type="EMBL" id="EAQ91021.1"/>
    </source>
</evidence>
<dbReference type="RefSeq" id="XP_001229472.1">
    <property type="nucleotide sequence ID" value="XM_001229471.1"/>
</dbReference>
<dbReference type="VEuPathDB" id="FungiDB:CHGG_02956"/>
<name>Q2H9Z8_CHAGB</name>
<dbReference type="GeneID" id="4389779"/>